<dbReference type="AlphaFoldDB" id="A0A1M2W177"/>
<accession>A0A1M2W177</accession>
<dbReference type="OrthoDB" id="5125733at2759"/>
<reference evidence="1 2" key="1">
    <citation type="submission" date="2016-10" db="EMBL/GenBank/DDBJ databases">
        <title>Genome sequence of the basidiomycete white-rot fungus Trametes pubescens.</title>
        <authorList>
            <person name="Makela M.R."/>
            <person name="Granchi Z."/>
            <person name="Peng M."/>
            <person name="De Vries R.P."/>
            <person name="Grigoriev I."/>
            <person name="Riley R."/>
            <person name="Hilden K."/>
        </authorList>
    </citation>
    <scope>NUCLEOTIDE SEQUENCE [LARGE SCALE GENOMIC DNA]</scope>
    <source>
        <strain evidence="1 2">FBCC735</strain>
    </source>
</reference>
<evidence type="ECO:0000313" key="1">
    <source>
        <dbReference type="EMBL" id="OJT13598.1"/>
    </source>
</evidence>
<evidence type="ECO:0008006" key="3">
    <source>
        <dbReference type="Google" id="ProtNLM"/>
    </source>
</evidence>
<dbReference type="PANTHER" id="PTHR33112">
    <property type="entry name" value="DOMAIN PROTEIN, PUTATIVE-RELATED"/>
    <property type="match status" value="1"/>
</dbReference>
<gene>
    <name evidence="1" type="ORF">TRAPUB_9849</name>
</gene>
<keyword evidence="2" id="KW-1185">Reference proteome</keyword>
<dbReference type="STRING" id="154538.A0A1M2W177"/>
<dbReference type="EMBL" id="MNAD01000380">
    <property type="protein sequence ID" value="OJT13598.1"/>
    <property type="molecule type" value="Genomic_DNA"/>
</dbReference>
<dbReference type="Proteomes" id="UP000184267">
    <property type="component" value="Unassembled WGS sequence"/>
</dbReference>
<sequence>MEQRASAGCAWCKLLLGEILLGRRFKGVKEQPERRLRIKVTMGKAHGQFTPIDTQELRVVMDDKTWVLRKYLTTLTTQSGPAAASWKIVRRHHHPRPFFHLFAPPHPPSSDHTSTDVQQVGKLHCYSLGSISHNPKEPVNRRGWRLQEFLLSPRTLIFTSRTFRFRCQDAILNVGNSLYYASDVRLPDVLFRPVSPLLQPGSKEWQHAHAGWALVVREYSGRTLGEASDKLVACGALAEAFHRVLRCDYLAGLWRDTLFEDLLWDNWTRDSGYVKDRPAKYRAPSWSWAAVDGKITSDPFLQHQPDVVVSAQVVRCHVTLKDPELPFGEVTGGLLVLRAKLIPCKVRKTYNPNWGAEVLLPPLSCGQSSGGLDRVDEDDTVVGDEKLDEANCFVDHLPDLLIERDSDWLLPFWWKIDGANSWPAVGGLIVTLAIPDSGSESGNRQAYRHIGTFLSGHHGRDRLRHCYALEEKEVEIV</sequence>
<organism evidence="1 2">
    <name type="scientific">Trametes pubescens</name>
    <name type="common">White-rot fungus</name>
    <dbReference type="NCBI Taxonomy" id="154538"/>
    <lineage>
        <taxon>Eukaryota</taxon>
        <taxon>Fungi</taxon>
        <taxon>Dikarya</taxon>
        <taxon>Basidiomycota</taxon>
        <taxon>Agaricomycotina</taxon>
        <taxon>Agaricomycetes</taxon>
        <taxon>Polyporales</taxon>
        <taxon>Polyporaceae</taxon>
        <taxon>Trametes</taxon>
    </lineage>
</organism>
<name>A0A1M2W177_TRAPU</name>
<evidence type="ECO:0000313" key="2">
    <source>
        <dbReference type="Proteomes" id="UP000184267"/>
    </source>
</evidence>
<protein>
    <recommendedName>
        <fullName evidence="3">Heterokaryon incompatibility domain-containing protein</fullName>
    </recommendedName>
</protein>
<dbReference type="PANTHER" id="PTHR33112:SF16">
    <property type="entry name" value="HETEROKARYON INCOMPATIBILITY DOMAIN-CONTAINING PROTEIN"/>
    <property type="match status" value="1"/>
</dbReference>
<comment type="caution">
    <text evidence="1">The sequence shown here is derived from an EMBL/GenBank/DDBJ whole genome shotgun (WGS) entry which is preliminary data.</text>
</comment>
<proteinExistence type="predicted"/>